<keyword evidence="2 4" id="KW-0238">DNA-binding</keyword>
<feature type="domain" description="HTH tetR-type" evidence="5">
    <location>
        <begin position="8"/>
        <end position="68"/>
    </location>
</feature>
<dbReference type="InterPro" id="IPR009057">
    <property type="entry name" value="Homeodomain-like_sf"/>
</dbReference>
<accession>A0ABN3F8X1</accession>
<evidence type="ECO:0000313" key="7">
    <source>
        <dbReference type="Proteomes" id="UP001501584"/>
    </source>
</evidence>
<sequence length="195" mass="20299">MPTGVPIGDARARLFDAADRLLLRGGPSALTSRAVTEEAGTAKGVLHKHFDDFDGFLAEFVLDRVHRMDERAAALRGAAGTGTVTGNLTEALTALFGSVAIAIVALVTFRDGLRARLRETWPVGVPVLTDAAEMIADYLAAERDLGRLDPGAAPEGLAPMLVGTAHLLFADRTGEAPTEAAVRGAVESVMGGVLV</sequence>
<dbReference type="InterPro" id="IPR001647">
    <property type="entry name" value="HTH_TetR"/>
</dbReference>
<dbReference type="Proteomes" id="UP001501584">
    <property type="component" value="Unassembled WGS sequence"/>
</dbReference>
<keyword evidence="1" id="KW-0805">Transcription regulation</keyword>
<evidence type="ECO:0000256" key="1">
    <source>
        <dbReference type="ARBA" id="ARBA00023015"/>
    </source>
</evidence>
<dbReference type="Pfam" id="PF00440">
    <property type="entry name" value="TetR_N"/>
    <property type="match status" value="1"/>
</dbReference>
<feature type="DNA-binding region" description="H-T-H motif" evidence="4">
    <location>
        <begin position="31"/>
        <end position="50"/>
    </location>
</feature>
<dbReference type="PANTHER" id="PTHR30055:SF238">
    <property type="entry name" value="MYCOFACTOCIN BIOSYNTHESIS TRANSCRIPTIONAL REGULATOR MFTR-RELATED"/>
    <property type="match status" value="1"/>
</dbReference>
<reference evidence="6 7" key="1">
    <citation type="journal article" date="2019" name="Int. J. Syst. Evol. Microbiol.">
        <title>The Global Catalogue of Microorganisms (GCM) 10K type strain sequencing project: providing services to taxonomists for standard genome sequencing and annotation.</title>
        <authorList>
            <consortium name="The Broad Institute Genomics Platform"/>
            <consortium name="The Broad Institute Genome Sequencing Center for Infectious Disease"/>
            <person name="Wu L."/>
            <person name="Ma J."/>
        </authorList>
    </citation>
    <scope>NUCLEOTIDE SEQUENCE [LARGE SCALE GENOMIC DNA]</scope>
    <source>
        <strain evidence="6 7">JCM 6238</strain>
    </source>
</reference>
<evidence type="ECO:0000256" key="3">
    <source>
        <dbReference type="ARBA" id="ARBA00023163"/>
    </source>
</evidence>
<keyword evidence="3" id="KW-0804">Transcription</keyword>
<dbReference type="EMBL" id="BAAASX010000002">
    <property type="protein sequence ID" value="GAA2323993.1"/>
    <property type="molecule type" value="Genomic_DNA"/>
</dbReference>
<dbReference type="PANTHER" id="PTHR30055">
    <property type="entry name" value="HTH-TYPE TRANSCRIPTIONAL REGULATOR RUTR"/>
    <property type="match status" value="1"/>
</dbReference>
<dbReference type="PROSITE" id="PS50977">
    <property type="entry name" value="HTH_TETR_2"/>
    <property type="match status" value="1"/>
</dbReference>
<gene>
    <name evidence="6" type="ORF">GCM10010403_12670</name>
</gene>
<dbReference type="Gene3D" id="1.10.357.10">
    <property type="entry name" value="Tetracycline Repressor, domain 2"/>
    <property type="match status" value="1"/>
</dbReference>
<comment type="caution">
    <text evidence="6">The sequence shown here is derived from an EMBL/GenBank/DDBJ whole genome shotgun (WGS) entry which is preliminary data.</text>
</comment>
<dbReference type="SUPFAM" id="SSF46689">
    <property type="entry name" value="Homeodomain-like"/>
    <property type="match status" value="1"/>
</dbReference>
<evidence type="ECO:0000256" key="2">
    <source>
        <dbReference type="ARBA" id="ARBA00023125"/>
    </source>
</evidence>
<name>A0ABN3F8X1_9ACTN</name>
<keyword evidence="7" id="KW-1185">Reference proteome</keyword>
<organism evidence="6 7">
    <name type="scientific">Glycomyces rutgersensis</name>
    <dbReference type="NCBI Taxonomy" id="58115"/>
    <lineage>
        <taxon>Bacteria</taxon>
        <taxon>Bacillati</taxon>
        <taxon>Actinomycetota</taxon>
        <taxon>Actinomycetes</taxon>
        <taxon>Glycomycetales</taxon>
        <taxon>Glycomycetaceae</taxon>
        <taxon>Glycomyces</taxon>
    </lineage>
</organism>
<proteinExistence type="predicted"/>
<dbReference type="InterPro" id="IPR050109">
    <property type="entry name" value="HTH-type_TetR-like_transc_reg"/>
</dbReference>
<dbReference type="RefSeq" id="WP_310285833.1">
    <property type="nucleotide sequence ID" value="NZ_BAAASX010000002.1"/>
</dbReference>
<evidence type="ECO:0000259" key="5">
    <source>
        <dbReference type="PROSITE" id="PS50977"/>
    </source>
</evidence>
<evidence type="ECO:0000313" key="6">
    <source>
        <dbReference type="EMBL" id="GAA2323993.1"/>
    </source>
</evidence>
<protein>
    <submittedName>
        <fullName evidence="6">TetR/AcrR family transcriptional regulator</fullName>
    </submittedName>
</protein>
<evidence type="ECO:0000256" key="4">
    <source>
        <dbReference type="PROSITE-ProRule" id="PRU00335"/>
    </source>
</evidence>